<keyword evidence="1" id="KW-0378">Hydrolase</keyword>
<name>A0ABV2HZS5_9HYPH</name>
<dbReference type="Proteomes" id="UP001549036">
    <property type="component" value="Unassembled WGS sequence"/>
</dbReference>
<gene>
    <name evidence="1" type="ORF">ABID26_005522</name>
</gene>
<keyword evidence="1" id="KW-0347">Helicase</keyword>
<dbReference type="Gene3D" id="1.10.486.10">
    <property type="entry name" value="PCRA, domain 4"/>
    <property type="match status" value="1"/>
</dbReference>
<reference evidence="1 2" key="1">
    <citation type="submission" date="2024-06" db="EMBL/GenBank/DDBJ databases">
        <title>Genomic Encyclopedia of Type Strains, Phase IV (KMG-IV): sequencing the most valuable type-strain genomes for metagenomic binning, comparative biology and taxonomic classification.</title>
        <authorList>
            <person name="Goeker M."/>
        </authorList>
    </citation>
    <scope>NUCLEOTIDE SEQUENCE [LARGE SCALE GENOMIC DNA]</scope>
    <source>
        <strain evidence="1 2">DSM 29846</strain>
    </source>
</reference>
<dbReference type="RefSeq" id="WP_354417096.1">
    <property type="nucleotide sequence ID" value="NZ_JBEPLM010000013.1"/>
</dbReference>
<dbReference type="Gene3D" id="3.40.50.300">
    <property type="entry name" value="P-loop containing nucleotide triphosphate hydrolases"/>
    <property type="match status" value="1"/>
</dbReference>
<dbReference type="SUPFAM" id="SSF52540">
    <property type="entry name" value="P-loop containing nucleoside triphosphate hydrolases"/>
    <property type="match status" value="1"/>
</dbReference>
<evidence type="ECO:0000313" key="2">
    <source>
        <dbReference type="Proteomes" id="UP001549036"/>
    </source>
</evidence>
<dbReference type="GO" id="GO:0004386">
    <property type="term" value="F:helicase activity"/>
    <property type="evidence" value="ECO:0007669"/>
    <property type="project" value="UniProtKB-KW"/>
</dbReference>
<keyword evidence="1" id="KW-0067">ATP-binding</keyword>
<dbReference type="EMBL" id="JBEPLM010000013">
    <property type="protein sequence ID" value="MET3596105.1"/>
    <property type="molecule type" value="Genomic_DNA"/>
</dbReference>
<sequence>MARDCAQLRTGVDVCDEMISGTDPVRDLDVPLMHFAGRMEGTGRVSLSTLHSAKGRKFDAVIMYGVNASKHPERAR</sequence>
<comment type="caution">
    <text evidence="1">The sequence shown here is derived from an EMBL/GenBank/DDBJ whole genome shotgun (WGS) entry which is preliminary data.</text>
</comment>
<keyword evidence="2" id="KW-1185">Reference proteome</keyword>
<dbReference type="InterPro" id="IPR027417">
    <property type="entry name" value="P-loop_NTPase"/>
</dbReference>
<protein>
    <submittedName>
        <fullName evidence="1">Superfamily I DNA/RNA helicase</fullName>
    </submittedName>
</protein>
<keyword evidence="1" id="KW-0547">Nucleotide-binding</keyword>
<evidence type="ECO:0000313" key="1">
    <source>
        <dbReference type="EMBL" id="MET3596105.1"/>
    </source>
</evidence>
<organism evidence="1 2">
    <name type="scientific">Mesorhizobium shonense</name>
    <dbReference type="NCBI Taxonomy" id="1209948"/>
    <lineage>
        <taxon>Bacteria</taxon>
        <taxon>Pseudomonadati</taxon>
        <taxon>Pseudomonadota</taxon>
        <taxon>Alphaproteobacteria</taxon>
        <taxon>Hyphomicrobiales</taxon>
        <taxon>Phyllobacteriaceae</taxon>
        <taxon>Mesorhizobium</taxon>
    </lineage>
</organism>
<accession>A0ABV2HZS5</accession>
<proteinExistence type="predicted"/>